<dbReference type="AlphaFoldDB" id="A0A2P2J9K4"/>
<name>A0A2P2J9K4_RHIMU</name>
<evidence type="ECO:0000313" key="1">
    <source>
        <dbReference type="EMBL" id="MBW90149.1"/>
    </source>
</evidence>
<sequence>MVIPSRLLFVIQVSIFLTPSFFFFRGSQAQIAVKQALILYFLLL</sequence>
<organism evidence="1">
    <name type="scientific">Rhizophora mucronata</name>
    <name type="common">Asiatic mangrove</name>
    <dbReference type="NCBI Taxonomy" id="61149"/>
    <lineage>
        <taxon>Eukaryota</taxon>
        <taxon>Viridiplantae</taxon>
        <taxon>Streptophyta</taxon>
        <taxon>Embryophyta</taxon>
        <taxon>Tracheophyta</taxon>
        <taxon>Spermatophyta</taxon>
        <taxon>Magnoliopsida</taxon>
        <taxon>eudicotyledons</taxon>
        <taxon>Gunneridae</taxon>
        <taxon>Pentapetalae</taxon>
        <taxon>rosids</taxon>
        <taxon>fabids</taxon>
        <taxon>Malpighiales</taxon>
        <taxon>Rhizophoraceae</taxon>
        <taxon>Rhizophora</taxon>
    </lineage>
</organism>
<proteinExistence type="predicted"/>
<dbReference type="EMBL" id="GGEC01009666">
    <property type="protein sequence ID" value="MBW90149.1"/>
    <property type="molecule type" value="Transcribed_RNA"/>
</dbReference>
<reference evidence="1" key="1">
    <citation type="submission" date="2018-02" db="EMBL/GenBank/DDBJ databases">
        <title>Rhizophora mucronata_Transcriptome.</title>
        <authorList>
            <person name="Meera S.P."/>
            <person name="Sreeshan A."/>
            <person name="Augustine A."/>
        </authorList>
    </citation>
    <scope>NUCLEOTIDE SEQUENCE</scope>
    <source>
        <tissue evidence="1">Leaf</tissue>
    </source>
</reference>
<protein>
    <submittedName>
        <fullName evidence="1">Uncharacterized protein</fullName>
    </submittedName>
</protein>
<accession>A0A2P2J9K4</accession>